<name>A0AAU9EKS5_9FIRM</name>
<evidence type="ECO:0000259" key="1">
    <source>
        <dbReference type="Pfam" id="PF26300"/>
    </source>
</evidence>
<gene>
    <name evidence="2" type="ORF">HLPR_09350</name>
</gene>
<keyword evidence="3" id="KW-1185">Reference proteome</keyword>
<accession>A0AAU9EKS5</accession>
<dbReference type="Pfam" id="PF26300">
    <property type="entry name" value="PEPCK_PPi_lobe_2"/>
    <property type="match status" value="1"/>
</dbReference>
<dbReference type="InterPro" id="IPR058710">
    <property type="entry name" value="PEPCK_lobe_2"/>
</dbReference>
<dbReference type="KEGG" id="hprf:HLPR_09350"/>
<proteinExistence type="predicted"/>
<sequence length="1155" mass="132404">MNLLKKIGIEYGNVDINVNKKDKIKYINFKLASLGLPIYQEKSNNDKESSSYFIELFEDILIDYKEKIRVNNVHEIGINKRINTFLSNYFDGFDDEIKVIDDYFTLDQYGIARELSLSPDLDSFVNEYISSYKIKQGILNNPKHDRRTTKGSFHIVEGGLKIPSDKKTVPRLTFMKLYKSALNPPEKLKILPFTSSQSEKAKTFVSLLIKPIVSPKVGDILSQKYSEVLFVVPGSLVSNLDFVESVFGNAGDLGLHINDSSLDVDGWTGHTGYIVLAPHLTKLRKIDLGLPSFNDASDIQKKDGMCYKDENELYNDGLPFKITCRDKSGVAVTIIADNYFGYSKKEIKTQISFSANLYGNVEEEHAGGTIVYPRINLGEYYNAKENIDPSKYSFEDIKINYSSIMEINSDNYGVDRTNSKVIYIPENVEIDLHKTTIKWEYLGEERKLKLLPTYYYILPNGDKLHMEKHPAAPAWKLVGTEAEGIFCHKPCTVSGGGKSEISKSLSNSIIYGNYYIHDLEKDLDFVEKILKYDYRRRWKINPERVRPSRPVLSIDRTLGSVIKLLTPSIYYTDEFNSYIISIPNHIKALVFMVKRFYQTSWNGDWRSHFSVDTINGKPGNEINFNGRKIRPSFLRVGFSEDNSWRVFKLRMDFMPSEKLQKEDDITASITVPSKMLKNLKKEWDNDSYKFTTNCEFRFFQRPDEAIVKGYDKAAEKDLSSNNLFVTNYEVLDKENVKTIKEDVMGYISYTDVVKKHIDDFLNGDDKYCIVSSHPRIVNGKATKNPRYLENRFDFINPLQEYISEIGVKLSRKIGIDEKVLFPVNAVLAGRRNNPARHENGKKILPLSVYSPLHYQELPELFMDYISSLTGKSPSTTGAGSEGALTKAPFNMLLPIYDLNNALLSYILGDYSVFTTPAGYIGPRVKVDHDISMLIPEIWARLNEKERNPINLIREGSLEKIDDFIYKDKLVPASILGYRITEIFSYKYLGKIFDAPQSVFDEKILKPEKQNLEDFVDGVLNIALGHKKAAQAYFIDGSINEAIPPLKALLNIMVDGEYNGENINSKNVRELFLKENVINSVWYLKRLRNKQNIESVLIRKKINSLKNFINNPINKAVIDEYNYKEKLYKAEELLKYFKTENYFESLKGMIGADIIV</sequence>
<dbReference type="EMBL" id="AP028654">
    <property type="protein sequence ID" value="BEP28604.1"/>
    <property type="molecule type" value="Genomic_DNA"/>
</dbReference>
<dbReference type="Proteomes" id="UP001321786">
    <property type="component" value="Chromosome"/>
</dbReference>
<evidence type="ECO:0000313" key="2">
    <source>
        <dbReference type="EMBL" id="BEP28604.1"/>
    </source>
</evidence>
<organism evidence="2 3">
    <name type="scientific">Helicovermis profundi</name>
    <dbReference type="NCBI Taxonomy" id="3065157"/>
    <lineage>
        <taxon>Bacteria</taxon>
        <taxon>Bacillati</taxon>
        <taxon>Bacillota</taxon>
        <taxon>Clostridia</taxon>
        <taxon>Helicovermis</taxon>
    </lineage>
</organism>
<protein>
    <recommendedName>
        <fullName evidence="1">PPi-type phosphoenolpyruvate carboxykinase lobe 2 domain-containing protein</fullName>
    </recommendedName>
</protein>
<evidence type="ECO:0000313" key="3">
    <source>
        <dbReference type="Proteomes" id="UP001321786"/>
    </source>
</evidence>
<reference evidence="2 3" key="1">
    <citation type="submission" date="2023-08" db="EMBL/GenBank/DDBJ databases">
        <title>Helicovermis profunda gen. nov., sp. nov., a novel mesophilic, fermentative bacterium within the Bacillota from a deep-sea hydrothermal vent chimney.</title>
        <authorList>
            <person name="Miyazaki U."/>
            <person name="Mizutani D."/>
            <person name="Hashimoto Y."/>
            <person name="Tame A."/>
            <person name="Sawayama S."/>
            <person name="Miyazaki J."/>
            <person name="Takai K."/>
            <person name="Nakagawa S."/>
        </authorList>
    </citation>
    <scope>NUCLEOTIDE SEQUENCE [LARGE SCALE GENOMIC DNA]</scope>
    <source>
        <strain evidence="2 3">S502</strain>
    </source>
</reference>
<dbReference type="RefSeq" id="WP_338536915.1">
    <property type="nucleotide sequence ID" value="NZ_AP028654.1"/>
</dbReference>
<dbReference type="AlphaFoldDB" id="A0AAU9EKS5"/>
<feature type="domain" description="PPi-type phosphoenolpyruvate carboxykinase lobe 2" evidence="1">
    <location>
        <begin position="516"/>
        <end position="623"/>
    </location>
</feature>